<keyword evidence="1" id="KW-0812">Transmembrane</keyword>
<dbReference type="Gene3D" id="2.130.10.10">
    <property type="entry name" value="YVTN repeat-like/Quinoprotein amine dehydrogenase"/>
    <property type="match status" value="2"/>
</dbReference>
<dbReference type="InterPro" id="IPR015943">
    <property type="entry name" value="WD40/YVTN_repeat-like_dom_sf"/>
</dbReference>
<evidence type="ECO:0000259" key="2">
    <source>
        <dbReference type="Pfam" id="PF13360"/>
    </source>
</evidence>
<keyword evidence="1" id="KW-0472">Membrane</keyword>
<feature type="domain" description="Pyrrolo-quinoline quinone repeat" evidence="2">
    <location>
        <begin position="197"/>
        <end position="293"/>
    </location>
</feature>
<feature type="transmembrane region" description="Helical" evidence="1">
    <location>
        <begin position="12"/>
        <end position="30"/>
    </location>
</feature>
<dbReference type="EMBL" id="DSVQ01000018">
    <property type="protein sequence ID" value="HGT40538.1"/>
    <property type="molecule type" value="Genomic_DNA"/>
</dbReference>
<name>A0A7C4LP28_9PLAN</name>
<organism evidence="3">
    <name type="scientific">Schlesneria paludicola</name>
    <dbReference type="NCBI Taxonomy" id="360056"/>
    <lineage>
        <taxon>Bacteria</taxon>
        <taxon>Pseudomonadati</taxon>
        <taxon>Planctomycetota</taxon>
        <taxon>Planctomycetia</taxon>
        <taxon>Planctomycetales</taxon>
        <taxon>Planctomycetaceae</taxon>
        <taxon>Schlesneria</taxon>
    </lineage>
</organism>
<protein>
    <recommendedName>
        <fullName evidence="2">Pyrrolo-quinoline quinone repeat domain-containing protein</fullName>
    </recommendedName>
</protein>
<evidence type="ECO:0000313" key="3">
    <source>
        <dbReference type="EMBL" id="HGT40538.1"/>
    </source>
</evidence>
<comment type="caution">
    <text evidence="3">The sequence shown here is derived from an EMBL/GenBank/DDBJ whole genome shotgun (WGS) entry which is preliminary data.</text>
</comment>
<dbReference type="InterPro" id="IPR002372">
    <property type="entry name" value="PQQ_rpt_dom"/>
</dbReference>
<proteinExistence type="predicted"/>
<feature type="domain" description="Pyrrolo-quinoline quinone repeat" evidence="2">
    <location>
        <begin position="328"/>
        <end position="456"/>
    </location>
</feature>
<reference evidence="3" key="1">
    <citation type="journal article" date="2020" name="mSystems">
        <title>Genome- and Community-Level Interaction Insights into Carbon Utilization and Element Cycling Functions of Hydrothermarchaeota in Hydrothermal Sediment.</title>
        <authorList>
            <person name="Zhou Z."/>
            <person name="Liu Y."/>
            <person name="Xu W."/>
            <person name="Pan J."/>
            <person name="Luo Z.H."/>
            <person name="Li M."/>
        </authorList>
    </citation>
    <scope>NUCLEOTIDE SEQUENCE [LARGE SCALE GENOMIC DNA]</scope>
    <source>
        <strain evidence="3">SpSt-508</strain>
    </source>
</reference>
<gene>
    <name evidence="3" type="ORF">ENS64_14935</name>
</gene>
<dbReference type="AlphaFoldDB" id="A0A7C4LP28"/>
<evidence type="ECO:0000256" key="1">
    <source>
        <dbReference type="SAM" id="Phobius"/>
    </source>
</evidence>
<dbReference type="SUPFAM" id="SSF50998">
    <property type="entry name" value="Quinoprotein alcohol dehydrogenase-like"/>
    <property type="match status" value="2"/>
</dbReference>
<dbReference type="InterPro" id="IPR011047">
    <property type="entry name" value="Quinoprotein_ADH-like_sf"/>
</dbReference>
<accession>A0A7C4LP28</accession>
<dbReference type="PANTHER" id="PTHR34512">
    <property type="entry name" value="CELL SURFACE PROTEIN"/>
    <property type="match status" value="1"/>
</dbReference>
<dbReference type="Pfam" id="PF13360">
    <property type="entry name" value="PQQ_2"/>
    <property type="match status" value="2"/>
</dbReference>
<keyword evidence="1" id="KW-1133">Transmembrane helix</keyword>
<sequence length="465" mass="49810">MLAILPLLPSLWGLLSWMTLLLAPLAWPVFHRRSWRFCGEFFLSQWRGIAILAFGPVGLYVASAHLSARQNVGGVPRPLPADGWPVARGSILRTGSDGTPGPRQGGVSWVGRADHAFYSSPAVCGNYVYAVGSRGNASRCFAWDIRTGQEAWSGGPSDFRVTFSSPVLYQGWIYCGEGLHHTPRARVLCLNPSYRDERSVAWQWSTASHVECTPVCADGRVYVAAGDDGVYCFDADPAAPPEQRLRWHVPGDRLSDAETALVVRNDRVYVGLGFGGSAVVMLDADTGRELRRTVLPWPVFTPPAWFADGWLIGMGPGNLLTAAHAGPGEIRCLDPDTLQTRWSRIIPASTLCAPAIRQDEAVVTIADGHVLVLNRQGEVVRQWKSPAPIAASPAVAGDMIYCVDHEGLLTGLDAQRLSPAWQVTLGPAGLYVSGPVVAQGRIVVGTPAGLVCVGSPSTTTSSSGP</sequence>
<dbReference type="PANTHER" id="PTHR34512:SF30">
    <property type="entry name" value="OUTER MEMBRANE PROTEIN ASSEMBLY FACTOR BAMB"/>
    <property type="match status" value="1"/>
</dbReference>